<reference evidence="2 3" key="1">
    <citation type="submission" date="2020-08" db="EMBL/GenBank/DDBJ databases">
        <title>Genomic Encyclopedia of Type Strains, Phase IV (KMG-IV): sequencing the most valuable type-strain genomes for metagenomic binning, comparative biology and taxonomic classification.</title>
        <authorList>
            <person name="Goeker M."/>
        </authorList>
    </citation>
    <scope>NUCLEOTIDE SEQUENCE [LARGE SCALE GENOMIC DNA]</scope>
    <source>
        <strain evidence="2 3">DSM 29007</strain>
    </source>
</reference>
<feature type="region of interest" description="Disordered" evidence="1">
    <location>
        <begin position="1"/>
        <end position="59"/>
    </location>
</feature>
<feature type="compositionally biased region" description="Basic and acidic residues" evidence="1">
    <location>
        <begin position="73"/>
        <end position="90"/>
    </location>
</feature>
<feature type="region of interest" description="Disordered" evidence="1">
    <location>
        <begin position="73"/>
        <end position="111"/>
    </location>
</feature>
<dbReference type="EMBL" id="JACHIA010000012">
    <property type="protein sequence ID" value="MBB6072101.1"/>
    <property type="molecule type" value="Genomic_DNA"/>
</dbReference>
<feature type="compositionally biased region" description="Gly residues" evidence="1">
    <location>
        <begin position="219"/>
        <end position="228"/>
    </location>
</feature>
<proteinExistence type="predicted"/>
<feature type="region of interest" description="Disordered" evidence="1">
    <location>
        <begin position="136"/>
        <end position="161"/>
    </location>
</feature>
<name>A0A841H1Z0_9BACT</name>
<organism evidence="2 3">
    <name type="scientific">Longimicrobium terrae</name>
    <dbReference type="NCBI Taxonomy" id="1639882"/>
    <lineage>
        <taxon>Bacteria</taxon>
        <taxon>Pseudomonadati</taxon>
        <taxon>Gemmatimonadota</taxon>
        <taxon>Longimicrobiia</taxon>
        <taxon>Longimicrobiales</taxon>
        <taxon>Longimicrobiaceae</taxon>
        <taxon>Longimicrobium</taxon>
    </lineage>
</organism>
<comment type="caution">
    <text evidence="2">The sequence shown here is derived from an EMBL/GenBank/DDBJ whole genome shotgun (WGS) entry which is preliminary data.</text>
</comment>
<dbReference type="AlphaFoldDB" id="A0A841H1Z0"/>
<dbReference type="RefSeq" id="WP_170034752.1">
    <property type="nucleotide sequence ID" value="NZ_JABDTL010000001.1"/>
</dbReference>
<feature type="region of interest" description="Disordered" evidence="1">
    <location>
        <begin position="179"/>
        <end position="229"/>
    </location>
</feature>
<gene>
    <name evidence="2" type="ORF">HNQ61_003762</name>
</gene>
<evidence type="ECO:0000256" key="1">
    <source>
        <dbReference type="SAM" id="MobiDB-lite"/>
    </source>
</evidence>
<dbReference type="Proteomes" id="UP000582837">
    <property type="component" value="Unassembled WGS sequence"/>
</dbReference>
<feature type="compositionally biased region" description="Polar residues" evidence="1">
    <location>
        <begin position="1"/>
        <end position="10"/>
    </location>
</feature>
<accession>A0A841H1Z0</accession>
<feature type="compositionally biased region" description="Basic and acidic residues" evidence="1">
    <location>
        <begin position="200"/>
        <end position="216"/>
    </location>
</feature>
<sequence>MAIWNRNDNNFGRGREGMGGPVRPDQGPFSGHTPHDVESSRYDSGYRGQGGMNQGMRNNSWADGAYTADAADRLDRDTDLGGNRGRDTSPFHDGSYRAGGSEGGYASGMNNNGLDRNGRGWNLGTGSDEWGHNWGGGNRGGMQGPGGMQGQGGMQNQQGGGFLSRAQNAVRRGWDQVEDRFDGDDDRTLAYGARPMGRGSYDRDMQGRGGYDRDMQGRGMTGGYGGAPMRGRMSYDNDFDHRDGGHGYKTRQQTDAGDPFGDRQAHTPIRMVNGGFDDRYDTGRTMQGGMRGGMMGGGMGRDYDHDGDVDMRDRMHGAADRMTSGARQGWNNVRDRFDRDEPNRMNRGGYDRDVRGFNGGRDWF</sequence>
<protein>
    <submittedName>
        <fullName evidence="2">Uncharacterized protein</fullName>
    </submittedName>
</protein>
<evidence type="ECO:0000313" key="3">
    <source>
        <dbReference type="Proteomes" id="UP000582837"/>
    </source>
</evidence>
<keyword evidence="3" id="KW-1185">Reference proteome</keyword>
<feature type="region of interest" description="Disordered" evidence="1">
    <location>
        <begin position="249"/>
        <end position="281"/>
    </location>
</feature>
<evidence type="ECO:0000313" key="2">
    <source>
        <dbReference type="EMBL" id="MBB6072101.1"/>
    </source>
</evidence>